<keyword evidence="3" id="KW-1185">Reference proteome</keyword>
<dbReference type="EMBL" id="CP001312">
    <property type="protein sequence ID" value="ADE85835.1"/>
    <property type="molecule type" value="Genomic_DNA"/>
</dbReference>
<protein>
    <submittedName>
        <fullName evidence="2">Transposase, IS3/IS911 family</fullName>
    </submittedName>
</protein>
<evidence type="ECO:0000313" key="3">
    <source>
        <dbReference type="Proteomes" id="UP000002361"/>
    </source>
</evidence>
<dbReference type="GO" id="GO:0004803">
    <property type="term" value="F:transposase activity"/>
    <property type="evidence" value="ECO:0007669"/>
    <property type="project" value="InterPro"/>
</dbReference>
<dbReference type="HOGENOM" id="CLU_027402_34_1_5"/>
<dbReference type="GO" id="GO:0006313">
    <property type="term" value="P:DNA transposition"/>
    <property type="evidence" value="ECO:0007669"/>
    <property type="project" value="InterPro"/>
</dbReference>
<feature type="compositionally biased region" description="Basic and acidic residues" evidence="1">
    <location>
        <begin position="126"/>
        <end position="137"/>
    </location>
</feature>
<dbReference type="KEGG" id="rcp:RCAP_rcc02105"/>
<dbReference type="Pfam" id="PF01527">
    <property type="entry name" value="HTH_Tnp_1"/>
    <property type="match status" value="1"/>
</dbReference>
<accession>D5AV53</accession>
<dbReference type="InterPro" id="IPR002514">
    <property type="entry name" value="Transposase_8"/>
</dbReference>
<sequence length="137" mass="14985">MRKRRFTEAQIIGMIKEQEAGLPTSELCRKHGLSPATFYKLKAKYGGMDLSDAKQLTQFEEENAKLKRLVADVMLDRASVAPLVQAQWRGSCRRISWESPDDADATAGRGAAGDEGASDLSTPGLRPDRCRSEDGAA</sequence>
<name>D5AV53_RHOCB</name>
<evidence type="ECO:0000313" key="2">
    <source>
        <dbReference type="EMBL" id="ADE85835.1"/>
    </source>
</evidence>
<dbReference type="SUPFAM" id="SSF46689">
    <property type="entry name" value="Homeodomain-like"/>
    <property type="match status" value="1"/>
</dbReference>
<feature type="region of interest" description="Disordered" evidence="1">
    <location>
        <begin position="95"/>
        <end position="137"/>
    </location>
</feature>
<evidence type="ECO:0000256" key="1">
    <source>
        <dbReference type="SAM" id="MobiDB-lite"/>
    </source>
</evidence>
<dbReference type="eggNOG" id="COG2963">
    <property type="taxonomic scope" value="Bacteria"/>
</dbReference>
<dbReference type="GO" id="GO:0003677">
    <property type="term" value="F:DNA binding"/>
    <property type="evidence" value="ECO:0007669"/>
    <property type="project" value="InterPro"/>
</dbReference>
<dbReference type="InterPro" id="IPR009057">
    <property type="entry name" value="Homeodomain-like_sf"/>
</dbReference>
<dbReference type="PANTHER" id="PTHR33609:SF1">
    <property type="entry name" value="TRANSPOSASE"/>
    <property type="match status" value="1"/>
</dbReference>
<dbReference type="PANTHER" id="PTHR33609">
    <property type="entry name" value="LOW CALCIUM RESPONSE LOCUS PROTEIN S"/>
    <property type="match status" value="1"/>
</dbReference>
<dbReference type="Proteomes" id="UP000002361">
    <property type="component" value="Chromosome"/>
</dbReference>
<proteinExistence type="predicted"/>
<dbReference type="AlphaFoldDB" id="D5AV53"/>
<reference key="1">
    <citation type="submission" date="2008-12" db="EMBL/GenBank/DDBJ databases">
        <title>Complete genome sequence of Rhodobacter capsulatus SB1003.</title>
        <authorList>
            <person name="Strnad H."/>
            <person name="Lapidus A."/>
            <person name="Vlcek C."/>
            <person name="Ulbrich P."/>
            <person name="Paces J."/>
            <person name="Maltsev N."/>
            <person name="Kumar V."/>
            <person name="Kogan Y."/>
            <person name="Milgram A."/>
            <person name="Rebrekov D."/>
            <person name="Mazur M."/>
            <person name="Cox R."/>
            <person name="Kyrpides N."/>
            <person name="Kolar M."/>
            <person name="Sachova J."/>
            <person name="Ridl J."/>
            <person name="Ivanova N."/>
            <person name="Kapatral V."/>
            <person name="Los T."/>
            <person name="Lykidis A."/>
            <person name="Mikhailova N."/>
            <person name="Reznik G."/>
            <person name="Vasieva O."/>
            <person name="Fonstein M."/>
            <person name="Paces V."/>
            <person name="Haselkorn R."/>
        </authorList>
    </citation>
    <scope>NUCLEOTIDE SEQUENCE</scope>
    <source>
        <strain>SB1003</strain>
    </source>
</reference>
<dbReference type="InterPro" id="IPR052546">
    <property type="entry name" value="Transposase_8_domain"/>
</dbReference>
<dbReference type="STRING" id="272942.RCAP_rcc02105"/>
<reference evidence="2 3" key="2">
    <citation type="journal article" date="2010" name="J. Bacteriol.">
        <title>Complete genome sequence of the photosynthetic purple nonsulfur bacterium Rhodobacter capsulatus SB 1003.</title>
        <authorList>
            <person name="Strnad H."/>
            <person name="Lapidus A."/>
            <person name="Paces J."/>
            <person name="Ulbrich P."/>
            <person name="Vlcek C."/>
            <person name="Paces V."/>
            <person name="Haselkorn R."/>
        </authorList>
    </citation>
    <scope>NUCLEOTIDE SEQUENCE [LARGE SCALE GENOMIC DNA]</scope>
    <source>
        <strain evidence="3">ATCC BAA-309 / NBRC 16581 / SB1003</strain>
    </source>
</reference>
<gene>
    <name evidence="2" type="ordered locus">RCAP_rcc02105</name>
</gene>
<organism evidence="2 3">
    <name type="scientific">Rhodobacter capsulatus (strain ATCC BAA-309 / NBRC 16581 / SB1003)</name>
    <dbReference type="NCBI Taxonomy" id="272942"/>
    <lineage>
        <taxon>Bacteria</taxon>
        <taxon>Pseudomonadati</taxon>
        <taxon>Pseudomonadota</taxon>
        <taxon>Alphaproteobacteria</taxon>
        <taxon>Rhodobacterales</taxon>
        <taxon>Rhodobacter group</taxon>
        <taxon>Rhodobacter</taxon>
    </lineage>
</organism>